<evidence type="ECO:0000256" key="3">
    <source>
        <dbReference type="ARBA" id="ARBA00022827"/>
    </source>
</evidence>
<sequence length="555" mass="61998">MGAFQMPRLFQDMAWTVFLPCLAVRHISFLVKVIGNSQFLYDEAVKLGVIVSFNSQMDKVEGNGDQLAVTLTDGSRYEADMIVGCDGVRSVIRGYMFPNIECTSKTNCYRSVWTREQAAQDADLQEITKTTNFWMAPNRLIIQSVMADIGSVAINLYHPEDSGTAGSWKAPDDVDQMRELFSDFDRSMQKLLSLVKDCISWKVVEVPPLPSWASQGGKMILIGDAAHAMAPYVGQVVELLEFASLKYSGPSLLQYPMPVHEQGPMPFDLLVEIIPRQVTILRQAQSAHPFFRVIVKNINYEWRCIRQKLWRSPQLAMYLNPIAIDTLREESIELLALGAHGTWNSFDSAKNLNRSVALKAFPHSEGLACSLQSMAAAYLAEHLPHFGGIAITMTLAAVKTIKRELSMSLCPHVLPRHLLLSMFCIGTSACWTDPLQFGLPFLKETKAILKSYNQSKHFLSKDDQDALLFLNKSTLYWDMLCSIIGAQDTDIIDPLTTSSAMSSQPWSSQGNLHPWTGVSIEIMELFFRSILLCKGFRARIPGSSTEFTVTSGRPS</sequence>
<dbReference type="GO" id="GO:0071949">
    <property type="term" value="F:FAD binding"/>
    <property type="evidence" value="ECO:0007669"/>
    <property type="project" value="InterPro"/>
</dbReference>
<dbReference type="InterPro" id="IPR050493">
    <property type="entry name" value="FAD-dep_Monooxygenase_BioMet"/>
</dbReference>
<dbReference type="InterPro" id="IPR002938">
    <property type="entry name" value="FAD-bd"/>
</dbReference>
<name>A0A559LXW7_FUSOC</name>
<evidence type="ECO:0000313" key="7">
    <source>
        <dbReference type="EMBL" id="TVY80231.1"/>
    </source>
</evidence>
<dbReference type="Pfam" id="PF01494">
    <property type="entry name" value="FAD_binding_3"/>
    <property type="match status" value="1"/>
</dbReference>
<comment type="caution">
    <text evidence="7">The sequence shown here is derived from an EMBL/GenBank/DDBJ whole genome shotgun (WGS) entry which is preliminary data.</text>
</comment>
<accession>A0A559LXW7</accession>
<dbReference type="Gene3D" id="3.50.50.60">
    <property type="entry name" value="FAD/NAD(P)-binding domain"/>
    <property type="match status" value="1"/>
</dbReference>
<gene>
    <name evidence="7" type="primary">OpS4-6</name>
    <name evidence="7" type="ORF">Focb16_v008283</name>
</gene>
<evidence type="ECO:0000256" key="2">
    <source>
        <dbReference type="ARBA" id="ARBA00022630"/>
    </source>
</evidence>
<dbReference type="PRINTS" id="PR00420">
    <property type="entry name" value="RNGMNOXGNASE"/>
</dbReference>
<organism evidence="7 8">
    <name type="scientific">Fusarium oxysporum f. sp. cubense</name>
    <dbReference type="NCBI Taxonomy" id="61366"/>
    <lineage>
        <taxon>Eukaryota</taxon>
        <taxon>Fungi</taxon>
        <taxon>Dikarya</taxon>
        <taxon>Ascomycota</taxon>
        <taxon>Pezizomycotina</taxon>
        <taxon>Sordariomycetes</taxon>
        <taxon>Hypocreomycetidae</taxon>
        <taxon>Hypocreales</taxon>
        <taxon>Nectriaceae</taxon>
        <taxon>Fusarium</taxon>
        <taxon>Fusarium oxysporum species complex</taxon>
    </lineage>
</organism>
<dbReference type="GO" id="GO:0004497">
    <property type="term" value="F:monooxygenase activity"/>
    <property type="evidence" value="ECO:0007669"/>
    <property type="project" value="UniProtKB-KW"/>
</dbReference>
<dbReference type="InterPro" id="IPR036188">
    <property type="entry name" value="FAD/NAD-bd_sf"/>
</dbReference>
<dbReference type="Proteomes" id="UP000320707">
    <property type="component" value="Unassembled WGS sequence"/>
</dbReference>
<dbReference type="PANTHER" id="PTHR13789">
    <property type="entry name" value="MONOOXYGENASE"/>
    <property type="match status" value="1"/>
</dbReference>
<reference evidence="7 8" key="1">
    <citation type="journal article" date="2019" name="Microbiol. Resour. Announc.">
        <title>High-quality draft genome sequence of Fusarium oxysporum f. sp. cubense strain 160527, a causal agent of Panama disease.</title>
        <authorList>
            <person name="Asai S."/>
            <person name="Ayukawa Y."/>
            <person name="Gan P."/>
            <person name="Masuda S."/>
            <person name="Komatsu K."/>
            <person name="Shirasu K."/>
            <person name="Arie T."/>
        </authorList>
    </citation>
    <scope>NUCLEOTIDE SEQUENCE [LARGE SCALE GENOMIC DNA]</scope>
    <source>
        <strain evidence="7 8">160527</strain>
    </source>
</reference>
<keyword evidence="2" id="KW-0285">Flavoprotein</keyword>
<comment type="similarity">
    <text evidence="1">Belongs to the paxM FAD-dependent monooxygenase family.</text>
</comment>
<evidence type="ECO:0000256" key="1">
    <source>
        <dbReference type="ARBA" id="ARBA00007992"/>
    </source>
</evidence>
<dbReference type="SUPFAM" id="SSF51905">
    <property type="entry name" value="FAD/NAD(P)-binding domain"/>
    <property type="match status" value="1"/>
</dbReference>
<dbReference type="PANTHER" id="PTHR13789:SF147">
    <property type="entry name" value="PUTATIVE (AFU_ORTHOLOGUE AFUA_2G01950)-RELATED"/>
    <property type="match status" value="1"/>
</dbReference>
<dbReference type="EMBL" id="SRMI01000001">
    <property type="protein sequence ID" value="TVY80231.1"/>
    <property type="molecule type" value="Genomic_DNA"/>
</dbReference>
<protein>
    <submittedName>
        <fullName evidence="7">FAD-dependent monooxygenase OpS4</fullName>
    </submittedName>
</protein>
<dbReference type="SUPFAM" id="SSF54373">
    <property type="entry name" value="FAD-linked reductases, C-terminal domain"/>
    <property type="match status" value="1"/>
</dbReference>
<evidence type="ECO:0000313" key="8">
    <source>
        <dbReference type="Proteomes" id="UP000320707"/>
    </source>
</evidence>
<feature type="domain" description="FAD-binding" evidence="6">
    <location>
        <begin position="39"/>
        <end position="235"/>
    </location>
</feature>
<evidence type="ECO:0000259" key="6">
    <source>
        <dbReference type="Pfam" id="PF01494"/>
    </source>
</evidence>
<keyword evidence="3" id="KW-0274">FAD</keyword>
<dbReference type="AlphaFoldDB" id="A0A559LXW7"/>
<evidence type="ECO:0000256" key="4">
    <source>
        <dbReference type="ARBA" id="ARBA00023002"/>
    </source>
</evidence>
<evidence type="ECO:0000256" key="5">
    <source>
        <dbReference type="ARBA" id="ARBA00023033"/>
    </source>
</evidence>
<keyword evidence="5 7" id="KW-0503">Monooxygenase</keyword>
<proteinExistence type="inferred from homology"/>
<keyword evidence="4" id="KW-0560">Oxidoreductase</keyword>